<dbReference type="GO" id="GO:0016881">
    <property type="term" value="F:acid-amino acid ligase activity"/>
    <property type="evidence" value="ECO:0007669"/>
    <property type="project" value="InterPro"/>
</dbReference>
<comment type="similarity">
    <text evidence="1">Belongs to the MurCDEF family. MurE subfamily.</text>
</comment>
<name>A0A1F5TLW8_9BACT</name>
<dbReference type="EMBL" id="MFGO01000039">
    <property type="protein sequence ID" value="OGF39908.1"/>
    <property type="molecule type" value="Genomic_DNA"/>
</dbReference>
<dbReference type="InterPro" id="IPR013221">
    <property type="entry name" value="Mur_ligase_cen"/>
</dbReference>
<organism evidence="5 6">
    <name type="scientific">Candidatus Falkowbacteria bacterium RIFOXYD2_FULL_34_120</name>
    <dbReference type="NCBI Taxonomy" id="1798007"/>
    <lineage>
        <taxon>Bacteria</taxon>
        <taxon>Candidatus Falkowiibacteriota</taxon>
    </lineage>
</organism>
<keyword evidence="2" id="KW-0131">Cell cycle</keyword>
<feature type="domain" description="Mur ligase C-terminal" evidence="3">
    <location>
        <begin position="299"/>
        <end position="431"/>
    </location>
</feature>
<evidence type="ECO:0000313" key="5">
    <source>
        <dbReference type="EMBL" id="OGF39908.1"/>
    </source>
</evidence>
<dbReference type="InterPro" id="IPR036565">
    <property type="entry name" value="Mur-like_cat_sf"/>
</dbReference>
<reference evidence="5 6" key="1">
    <citation type="journal article" date="2016" name="Nat. Commun.">
        <title>Thousands of microbial genomes shed light on interconnected biogeochemical processes in an aquifer system.</title>
        <authorList>
            <person name="Anantharaman K."/>
            <person name="Brown C.T."/>
            <person name="Hug L.A."/>
            <person name="Sharon I."/>
            <person name="Castelle C.J."/>
            <person name="Probst A.J."/>
            <person name="Thomas B.C."/>
            <person name="Singh A."/>
            <person name="Wilkins M.J."/>
            <person name="Karaoz U."/>
            <person name="Brodie E.L."/>
            <person name="Williams K.H."/>
            <person name="Hubbard S.S."/>
            <person name="Banfield J.F."/>
        </authorList>
    </citation>
    <scope>NUCLEOTIDE SEQUENCE [LARGE SCALE GENOMIC DNA]</scope>
</reference>
<dbReference type="GO" id="GO:0071555">
    <property type="term" value="P:cell wall organization"/>
    <property type="evidence" value="ECO:0007669"/>
    <property type="project" value="UniProtKB-KW"/>
</dbReference>
<accession>A0A1F5TLW8</accession>
<keyword evidence="2" id="KW-0133">Cell shape</keyword>
<gene>
    <name evidence="5" type="ORF">A2531_01620</name>
</gene>
<keyword evidence="2" id="KW-0961">Cell wall biogenesis/degradation</keyword>
<dbReference type="Proteomes" id="UP000177579">
    <property type="component" value="Unassembled WGS sequence"/>
</dbReference>
<evidence type="ECO:0000313" key="6">
    <source>
        <dbReference type="Proteomes" id="UP000177579"/>
    </source>
</evidence>
<dbReference type="GO" id="GO:0009252">
    <property type="term" value="P:peptidoglycan biosynthetic process"/>
    <property type="evidence" value="ECO:0007669"/>
    <property type="project" value="UniProtKB-UniPathway"/>
</dbReference>
<keyword evidence="2" id="KW-0132">Cell division</keyword>
<dbReference type="Gene3D" id="3.90.190.20">
    <property type="entry name" value="Mur ligase, C-terminal domain"/>
    <property type="match status" value="1"/>
</dbReference>
<dbReference type="Pfam" id="PF08245">
    <property type="entry name" value="Mur_ligase_M"/>
    <property type="match status" value="2"/>
</dbReference>
<comment type="subcellular location">
    <subcellularLocation>
        <location evidence="2">Cytoplasm</location>
    </subcellularLocation>
</comment>
<dbReference type="SUPFAM" id="SSF53244">
    <property type="entry name" value="MurD-like peptide ligases, peptide-binding domain"/>
    <property type="match status" value="1"/>
</dbReference>
<dbReference type="GO" id="GO:0005737">
    <property type="term" value="C:cytoplasm"/>
    <property type="evidence" value="ECO:0007669"/>
    <property type="project" value="UniProtKB-SubCell"/>
</dbReference>
<evidence type="ECO:0000259" key="4">
    <source>
        <dbReference type="Pfam" id="PF08245"/>
    </source>
</evidence>
<dbReference type="PANTHER" id="PTHR23135">
    <property type="entry name" value="MUR LIGASE FAMILY MEMBER"/>
    <property type="match status" value="1"/>
</dbReference>
<proteinExistence type="inferred from homology"/>
<evidence type="ECO:0000259" key="3">
    <source>
        <dbReference type="Pfam" id="PF02875"/>
    </source>
</evidence>
<evidence type="ECO:0000256" key="2">
    <source>
        <dbReference type="RuleBase" id="RU004135"/>
    </source>
</evidence>
<dbReference type="NCBIfam" id="TIGR01085">
    <property type="entry name" value="murE"/>
    <property type="match status" value="1"/>
</dbReference>
<dbReference type="InterPro" id="IPR036615">
    <property type="entry name" value="Mur_ligase_C_dom_sf"/>
</dbReference>
<comment type="caution">
    <text evidence="5">The sequence shown here is derived from an EMBL/GenBank/DDBJ whole genome shotgun (WGS) entry which is preliminary data.</text>
</comment>
<comment type="pathway">
    <text evidence="2">Cell wall biogenesis; peptidoglycan biosynthesis.</text>
</comment>
<feature type="domain" description="Mur ligase central" evidence="4">
    <location>
        <begin position="194"/>
        <end position="276"/>
    </location>
</feature>
<dbReference type="InterPro" id="IPR004101">
    <property type="entry name" value="Mur_ligase_C"/>
</dbReference>
<dbReference type="GO" id="GO:0051301">
    <property type="term" value="P:cell division"/>
    <property type="evidence" value="ECO:0007669"/>
    <property type="project" value="UniProtKB-KW"/>
</dbReference>
<dbReference type="InterPro" id="IPR005761">
    <property type="entry name" value="UDP-N-AcMur-Glu-dNH2Pim_ligase"/>
</dbReference>
<dbReference type="AlphaFoldDB" id="A0A1F5TLW8"/>
<dbReference type="GO" id="GO:0008360">
    <property type="term" value="P:regulation of cell shape"/>
    <property type="evidence" value="ECO:0007669"/>
    <property type="project" value="UniProtKB-KW"/>
</dbReference>
<sequence>MILNIIKKIIPRKIFKSLQPIYHFLFAWFASIVYGRPSEKLIVIGVTGTTGKTTSIYLIVKMLEGAGYKVGYTTTALFNDGKREWANDKKMTMAGRFFIQKMLRNMLRNKCQYAIVETTSEGVEQFRHRFINYDILVFTGLYPEHIESHGSFENYKKAKGKLFAHLKKCKTKYTDNKKIIIKTISSLRRTEFDRVKKTIIVNGDDEHADYFLNFWSENKISYTQGDKNFGNNVEIVKYGNIKTDKKGTSFKINDFLINLQILGDFNVVNTMNAICVGMVFNVKKKKMKESLEKINGIAGRFEKIDEGQDFLVVVDYAYEPKAISKLYEVVNILNHKKIIHVLGSCGGGRDVARRPQLGKLAGEKADFVIVTNEDPYDDDPEIIIDQVALGAERAGKKNNKDLFKILDRRAAIEKAIKLAQKGDIVLITGKGNEQYICIEYGKKIPWDDRMVVRELLKNEFN</sequence>
<dbReference type="Pfam" id="PF02875">
    <property type="entry name" value="Mur_ligase_C"/>
    <property type="match status" value="1"/>
</dbReference>
<evidence type="ECO:0000256" key="1">
    <source>
        <dbReference type="ARBA" id="ARBA00005898"/>
    </source>
</evidence>
<dbReference type="Gene3D" id="3.40.1190.10">
    <property type="entry name" value="Mur-like, catalytic domain"/>
    <property type="match status" value="1"/>
</dbReference>
<feature type="domain" description="Mur ligase central" evidence="4">
    <location>
        <begin position="46"/>
        <end position="172"/>
    </location>
</feature>
<dbReference type="UniPathway" id="UPA00219"/>
<dbReference type="SUPFAM" id="SSF53623">
    <property type="entry name" value="MurD-like peptide ligases, catalytic domain"/>
    <property type="match status" value="1"/>
</dbReference>
<keyword evidence="2" id="KW-0573">Peptidoglycan synthesis</keyword>
<dbReference type="PANTHER" id="PTHR23135:SF4">
    <property type="entry name" value="UDP-N-ACETYLMURAMOYL-L-ALANYL-D-GLUTAMATE--2,6-DIAMINOPIMELATE LIGASE MURE HOMOLOG, CHLOROPLASTIC"/>
    <property type="match status" value="1"/>
</dbReference>
<dbReference type="GO" id="GO:0005524">
    <property type="term" value="F:ATP binding"/>
    <property type="evidence" value="ECO:0007669"/>
    <property type="project" value="InterPro"/>
</dbReference>
<evidence type="ECO:0008006" key="7">
    <source>
        <dbReference type="Google" id="ProtNLM"/>
    </source>
</evidence>
<protein>
    <recommendedName>
        <fullName evidence="7">UDP-N-acetylmuramyl-tripeptide synthetase</fullName>
    </recommendedName>
</protein>